<proteinExistence type="predicted"/>
<organism evidence="1 2">
    <name type="scientific">Bifidobacterium subtile</name>
    <dbReference type="NCBI Taxonomy" id="77635"/>
    <lineage>
        <taxon>Bacteria</taxon>
        <taxon>Bacillati</taxon>
        <taxon>Actinomycetota</taxon>
        <taxon>Actinomycetes</taxon>
        <taxon>Bifidobacteriales</taxon>
        <taxon>Bifidobacteriaceae</taxon>
        <taxon>Bifidobacterium</taxon>
    </lineage>
</organism>
<comment type="caution">
    <text evidence="1">The sequence shown here is derived from an EMBL/GenBank/DDBJ whole genome shotgun (WGS) entry which is preliminary data.</text>
</comment>
<sequence length="101" mass="11277">MFLCLLPRHVARPVCFIHSIHSPEPVSGIILMPYIIRQHHSITSNHIRGPVPKPYCLIAAVVMFFNYLLKALRRGPRHSSGFALHCNPSANRPIATPAFAS</sequence>
<name>A0A087EB03_9BIFI</name>
<dbReference type="AlphaFoldDB" id="A0A087EB03"/>
<dbReference type="EMBL" id="JGZR01000002">
    <property type="protein sequence ID" value="KFJ04954.1"/>
    <property type="molecule type" value="Genomic_DNA"/>
</dbReference>
<dbReference type="Proteomes" id="UP000029055">
    <property type="component" value="Unassembled WGS sequence"/>
</dbReference>
<evidence type="ECO:0000313" key="1">
    <source>
        <dbReference type="EMBL" id="KFJ04954.1"/>
    </source>
</evidence>
<keyword evidence="2" id="KW-1185">Reference proteome</keyword>
<protein>
    <submittedName>
        <fullName evidence="1">Uncharacterized protein</fullName>
    </submittedName>
</protein>
<accession>A0A087EB03</accession>
<reference evidence="1 2" key="1">
    <citation type="submission" date="2014-03" db="EMBL/GenBank/DDBJ databases">
        <title>Genomics of Bifidobacteria.</title>
        <authorList>
            <person name="Ventura M."/>
            <person name="Milani C."/>
            <person name="Lugli G.A."/>
        </authorList>
    </citation>
    <scope>NUCLEOTIDE SEQUENCE [LARGE SCALE GENOMIC DNA]</scope>
    <source>
        <strain evidence="1 2">LMG 11597</strain>
    </source>
</reference>
<evidence type="ECO:0000313" key="2">
    <source>
        <dbReference type="Proteomes" id="UP000029055"/>
    </source>
</evidence>
<gene>
    <name evidence="1" type="ORF">BISU_1480</name>
</gene>